<keyword evidence="6" id="KW-1185">Reference proteome</keyword>
<evidence type="ECO:0000256" key="3">
    <source>
        <dbReference type="PIRSR" id="PIRSR605511-2"/>
    </source>
</evidence>
<evidence type="ECO:0000313" key="6">
    <source>
        <dbReference type="Proteomes" id="UP000528286"/>
    </source>
</evidence>
<feature type="binding site" evidence="3">
    <location>
        <position position="104"/>
    </location>
    <ligand>
        <name>substrate</name>
    </ligand>
</feature>
<feature type="binding site" evidence="3">
    <location>
        <position position="21"/>
    </location>
    <ligand>
        <name>a divalent metal cation</name>
        <dbReference type="ChEBI" id="CHEBI:60240"/>
    </ligand>
</feature>
<dbReference type="Pfam" id="PF08450">
    <property type="entry name" value="SGL"/>
    <property type="match status" value="1"/>
</dbReference>
<dbReference type="PANTHER" id="PTHR10907">
    <property type="entry name" value="REGUCALCIN"/>
    <property type="match status" value="1"/>
</dbReference>
<organism evidence="5 6">
    <name type="scientific">Gellertiella hungarica</name>
    <dbReference type="NCBI Taxonomy" id="1572859"/>
    <lineage>
        <taxon>Bacteria</taxon>
        <taxon>Pseudomonadati</taxon>
        <taxon>Pseudomonadota</taxon>
        <taxon>Alphaproteobacteria</taxon>
        <taxon>Hyphomicrobiales</taxon>
        <taxon>Rhizobiaceae</taxon>
        <taxon>Gellertiella</taxon>
    </lineage>
</organism>
<comment type="similarity">
    <text evidence="1">Belongs to the SMP-30/CGR1 family.</text>
</comment>
<dbReference type="GO" id="GO:0005509">
    <property type="term" value="F:calcium ion binding"/>
    <property type="evidence" value="ECO:0007669"/>
    <property type="project" value="TreeGrafter"/>
</dbReference>
<protein>
    <submittedName>
        <fullName evidence="5">Sugar lactone lactonase YvrE</fullName>
    </submittedName>
</protein>
<dbReference type="PRINTS" id="PR01790">
    <property type="entry name" value="SMP30FAMILY"/>
</dbReference>
<dbReference type="GO" id="GO:0019853">
    <property type="term" value="P:L-ascorbic acid biosynthetic process"/>
    <property type="evidence" value="ECO:0007669"/>
    <property type="project" value="TreeGrafter"/>
</dbReference>
<name>A0A7W6J3W8_9HYPH</name>
<sequence>MVETLSFAGKVLCSSQLILGEGPSYEPETDTIWWFNILGKELHELKLAGGEKRVHPLPRMASVAARIDDARQLIAMEDGLYIRDRASGALSLHAPLEADRPENRSNDGRVHRSGALWIGTMGKKAEPEAGAIYHVARGTVTRIVDRIGITNGICFSPDGATGYFVDTKVNRYMKIAVDPATGLPTGEPQLFADASGRPGGVDGSVCDASGDVWNARWGEGCVERYDPAGRLVARYATPARQPSCPAFFGPQLDRLLVTTATEGMDAPGAPDGCLLDLGIRVNGRAEHSYLL</sequence>
<dbReference type="InterPro" id="IPR011042">
    <property type="entry name" value="6-blade_b-propeller_TolB-like"/>
</dbReference>
<dbReference type="GO" id="GO:0004341">
    <property type="term" value="F:gluconolactonase activity"/>
    <property type="evidence" value="ECO:0007669"/>
    <property type="project" value="TreeGrafter"/>
</dbReference>
<feature type="binding site" evidence="3">
    <location>
        <position position="106"/>
    </location>
    <ligand>
        <name>substrate</name>
    </ligand>
</feature>
<evidence type="ECO:0000256" key="2">
    <source>
        <dbReference type="PIRSR" id="PIRSR605511-1"/>
    </source>
</evidence>
<dbReference type="PANTHER" id="PTHR10907:SF47">
    <property type="entry name" value="REGUCALCIN"/>
    <property type="match status" value="1"/>
</dbReference>
<dbReference type="Proteomes" id="UP000528286">
    <property type="component" value="Unassembled WGS sequence"/>
</dbReference>
<comment type="cofactor">
    <cofactor evidence="3">
        <name>Zn(2+)</name>
        <dbReference type="ChEBI" id="CHEBI:29105"/>
    </cofactor>
    <text evidence="3">Binds 1 divalent metal cation per subunit.</text>
</comment>
<keyword evidence="3" id="KW-0862">Zinc</keyword>
<feature type="binding site" evidence="3">
    <location>
        <position position="151"/>
    </location>
    <ligand>
        <name>a divalent metal cation</name>
        <dbReference type="ChEBI" id="CHEBI:60240"/>
    </ligand>
</feature>
<dbReference type="Gene3D" id="2.120.10.30">
    <property type="entry name" value="TolB, C-terminal domain"/>
    <property type="match status" value="1"/>
</dbReference>
<evidence type="ECO:0000256" key="1">
    <source>
        <dbReference type="ARBA" id="ARBA00008853"/>
    </source>
</evidence>
<dbReference type="EMBL" id="JACIEZ010000002">
    <property type="protein sequence ID" value="MBB4064336.1"/>
    <property type="molecule type" value="Genomic_DNA"/>
</dbReference>
<dbReference type="RefSeq" id="WP_183365564.1">
    <property type="nucleotide sequence ID" value="NZ_JACIEZ010000002.1"/>
</dbReference>
<dbReference type="InterPro" id="IPR005511">
    <property type="entry name" value="SMP-30"/>
</dbReference>
<feature type="binding site" evidence="3">
    <location>
        <position position="202"/>
    </location>
    <ligand>
        <name>a divalent metal cation</name>
        <dbReference type="ChEBI" id="CHEBI:60240"/>
    </ligand>
</feature>
<comment type="caution">
    <text evidence="5">The sequence shown here is derived from an EMBL/GenBank/DDBJ whole genome shotgun (WGS) entry which is preliminary data.</text>
</comment>
<dbReference type="InterPro" id="IPR013658">
    <property type="entry name" value="SGL"/>
</dbReference>
<accession>A0A7W6J3W8</accession>
<reference evidence="5 6" key="1">
    <citation type="submission" date="2020-08" db="EMBL/GenBank/DDBJ databases">
        <title>Genomic Encyclopedia of Type Strains, Phase IV (KMG-IV): sequencing the most valuable type-strain genomes for metagenomic binning, comparative biology and taxonomic classification.</title>
        <authorList>
            <person name="Goeker M."/>
        </authorList>
    </citation>
    <scope>NUCLEOTIDE SEQUENCE [LARGE SCALE GENOMIC DNA]</scope>
    <source>
        <strain evidence="5 6">DSM 29853</strain>
    </source>
</reference>
<gene>
    <name evidence="5" type="ORF">GGR23_001513</name>
</gene>
<proteinExistence type="inferred from homology"/>
<keyword evidence="3" id="KW-0479">Metal-binding</keyword>
<evidence type="ECO:0000313" key="5">
    <source>
        <dbReference type="EMBL" id="MBB4064336.1"/>
    </source>
</evidence>
<feature type="active site" description="Proton donor/acceptor" evidence="2">
    <location>
        <position position="202"/>
    </location>
</feature>
<dbReference type="SUPFAM" id="SSF63829">
    <property type="entry name" value="Calcium-dependent phosphotriesterase"/>
    <property type="match status" value="1"/>
</dbReference>
<dbReference type="AlphaFoldDB" id="A0A7W6J3W8"/>
<feature type="domain" description="SMP-30/Gluconolactonase/LRE-like region" evidence="4">
    <location>
        <begin position="19"/>
        <end position="261"/>
    </location>
</feature>
<evidence type="ECO:0000259" key="4">
    <source>
        <dbReference type="Pfam" id="PF08450"/>
    </source>
</evidence>